<dbReference type="AlphaFoldDB" id="E1Y9Z5"/>
<organism evidence="1">
    <name type="scientific">uncultured Desulfobacterium sp</name>
    <dbReference type="NCBI Taxonomy" id="201089"/>
    <lineage>
        <taxon>Bacteria</taxon>
        <taxon>Pseudomonadati</taxon>
        <taxon>Thermodesulfobacteriota</taxon>
        <taxon>Desulfobacteria</taxon>
        <taxon>Desulfobacterales</taxon>
        <taxon>Desulfobacteriaceae</taxon>
        <taxon>Desulfobacterium</taxon>
        <taxon>environmental samples</taxon>
    </lineage>
</organism>
<accession>E1Y9Z5</accession>
<proteinExistence type="predicted"/>
<protein>
    <recommendedName>
        <fullName evidence="2">HicB-like antitoxin of toxin-antitoxin system domain-containing protein</fullName>
    </recommendedName>
</protein>
<reference evidence="1" key="1">
    <citation type="journal article" date="2011" name="Environ. Microbiol.">
        <title>Genomic insights into the metabolic potential of the polycyclic aromatic hydrocarbon degrading sulfate-reducing Deltaproteobacterium N47.</title>
        <authorList>
            <person name="Bergmann F."/>
            <person name="Selesi D."/>
            <person name="Weinmaier T."/>
            <person name="Tischler P."/>
            <person name="Rattei T."/>
            <person name="Meckenstock R.U."/>
        </authorList>
    </citation>
    <scope>NUCLEOTIDE SEQUENCE</scope>
</reference>
<dbReference type="SUPFAM" id="SSF143100">
    <property type="entry name" value="TTHA1013/TTHA0281-like"/>
    <property type="match status" value="1"/>
</dbReference>
<evidence type="ECO:0000313" key="1">
    <source>
        <dbReference type="EMBL" id="CBX27389.1"/>
    </source>
</evidence>
<evidence type="ECO:0008006" key="2">
    <source>
        <dbReference type="Google" id="ProtNLM"/>
    </source>
</evidence>
<dbReference type="PANTHER" id="PTHR34504:SF2">
    <property type="entry name" value="UPF0150 PROTEIN SSL0259"/>
    <property type="match status" value="1"/>
</dbReference>
<dbReference type="PANTHER" id="PTHR34504">
    <property type="entry name" value="ANTITOXIN HICB"/>
    <property type="match status" value="1"/>
</dbReference>
<name>E1Y9Z5_9BACT</name>
<dbReference type="EMBL" id="FR695866">
    <property type="protein sequence ID" value="CBX27389.1"/>
    <property type="molecule type" value="Genomic_DNA"/>
</dbReference>
<sequence length="62" mass="6900">MILKIVLEKGMDGYITAYCPALKGCVTQGRTEEAAKNLKEAIELYLEADPVDIMLPEDKRLS</sequence>
<dbReference type="InterPro" id="IPR035069">
    <property type="entry name" value="TTHA1013/TTHA0281-like"/>
</dbReference>
<dbReference type="InterPro" id="IPR051404">
    <property type="entry name" value="TA_system_antitoxin"/>
</dbReference>
<gene>
    <name evidence="1" type="ORF">N47_H22110</name>
</gene>
<dbReference type="Gene3D" id="3.30.160.250">
    <property type="match status" value="1"/>
</dbReference>